<dbReference type="EMBL" id="KZ613547">
    <property type="protein sequence ID" value="PMD12603.1"/>
    <property type="molecule type" value="Genomic_DNA"/>
</dbReference>
<protein>
    <submittedName>
        <fullName evidence="2">Uncharacterized protein</fullName>
    </submittedName>
</protein>
<name>A0A2J6PF31_9HELO</name>
<evidence type="ECO:0000313" key="3">
    <source>
        <dbReference type="Proteomes" id="UP000235672"/>
    </source>
</evidence>
<evidence type="ECO:0000256" key="1">
    <source>
        <dbReference type="SAM" id="MobiDB-lite"/>
    </source>
</evidence>
<proteinExistence type="predicted"/>
<feature type="region of interest" description="Disordered" evidence="1">
    <location>
        <begin position="139"/>
        <end position="158"/>
    </location>
</feature>
<dbReference type="OrthoDB" id="428577at2759"/>
<keyword evidence="3" id="KW-1185">Reference proteome</keyword>
<evidence type="ECO:0000313" key="2">
    <source>
        <dbReference type="EMBL" id="PMD12603.1"/>
    </source>
</evidence>
<dbReference type="Proteomes" id="UP000235672">
    <property type="component" value="Unassembled WGS sequence"/>
</dbReference>
<dbReference type="STRING" id="1745343.A0A2J6PF31"/>
<gene>
    <name evidence="2" type="ORF">NA56DRAFT_480712</name>
</gene>
<organism evidence="2 3">
    <name type="scientific">Hyaloscypha hepaticicola</name>
    <dbReference type="NCBI Taxonomy" id="2082293"/>
    <lineage>
        <taxon>Eukaryota</taxon>
        <taxon>Fungi</taxon>
        <taxon>Dikarya</taxon>
        <taxon>Ascomycota</taxon>
        <taxon>Pezizomycotina</taxon>
        <taxon>Leotiomycetes</taxon>
        <taxon>Helotiales</taxon>
        <taxon>Hyaloscyphaceae</taxon>
        <taxon>Hyaloscypha</taxon>
    </lineage>
</organism>
<dbReference type="AlphaFoldDB" id="A0A2J6PF31"/>
<sequence>MDSEENLESRLREIMQRPANPPSSGSPENLRNVSEQRLNDYEEVIDVLKKSRGRGLGAEYHWTEEYLEIAGNTSTDLACLLVDEKYDAPWILRPAYKKLYLAEPWLEFSASFSTHHSPGCGHRVDASNQNLLPVEEHGLDQDHLPKSTSKHVFRESKGTNPRVNATADLLLGIAGYVPQRQPQKWGFWRGYNDHEPWMHEIRSHVRFDARDNAVLSVAYGSADQDPSQAITKVVKQACVALTLFKNAVASLQESGSICDSVPILFKTQIDSVAVVEVINLELSLAESLYKSLEEVKSWGESEGQDFEPLSAAWRVAETARTARTGKDRILASLGYSFLRDDRSSIVTTTSGMTGTVTNTSSSGGSSYLSSSSGTSGSYMSNIMSALDAAAQDISAIKAAGVGGNSRQPRVLPECFEDLHRACNNFFHSFSPTISIPTDLLIEEFLLDGMALSLVHILDRAACCIQIFCLGLQSFVRSHTGMPQFSLMDREVKMIFLNGAELLEPRRIDGRFVAHLQELTCLSDMTHGPVLVFEELRSTPSANDLPNLTGKAPCDLLCSLEDVIYIWGEAKVEFADLISERGQRHHINTLQLGGGILYPNQPGGQNWHWMSENDPAIPNALEALQKVHPKISVDIREKIRIGSLLINRDCPLSTENGRKVLSSILVDHVRSLQTFAPHWQLNSIHGGIQGGQYVTPQFMLGWNKKPGQTEKQNLLNPTNNTLLPELSNLYGLQISLCTGLMYRIPLQRLIASRLESYIRSRGPSVAEWFKLEEEWQISKAFYESDIAEWFRKLPKESHPAAWMLVKEILCQLQHTGIDHENMLRIGWIQANDALKCLKIKCSGGNSWAKILTDSPDVVTFACVEPTCMQSSSPRHKCSGKLPESYDPLRPLQLHTRVRPLRIDDQGSTSRLKWTLEDGRSYWMGPKDLMMLATANLKEGVAQLSVKQSKIPVRYFRRSSPQVTLRETNDESALECFVGAYESFQEKEVVKEASVASVPLTAPRTQIQSSPLRSAAAATGIA</sequence>
<feature type="compositionally biased region" description="Polar residues" evidence="1">
    <location>
        <begin position="22"/>
        <end position="31"/>
    </location>
</feature>
<feature type="region of interest" description="Disordered" evidence="1">
    <location>
        <begin position="1"/>
        <end position="31"/>
    </location>
</feature>
<reference evidence="2 3" key="1">
    <citation type="submission" date="2016-05" db="EMBL/GenBank/DDBJ databases">
        <title>A degradative enzymes factory behind the ericoid mycorrhizal symbiosis.</title>
        <authorList>
            <consortium name="DOE Joint Genome Institute"/>
            <person name="Martino E."/>
            <person name="Morin E."/>
            <person name="Grelet G."/>
            <person name="Kuo A."/>
            <person name="Kohler A."/>
            <person name="Daghino S."/>
            <person name="Barry K."/>
            <person name="Choi C."/>
            <person name="Cichocki N."/>
            <person name="Clum A."/>
            <person name="Copeland A."/>
            <person name="Hainaut M."/>
            <person name="Haridas S."/>
            <person name="Labutti K."/>
            <person name="Lindquist E."/>
            <person name="Lipzen A."/>
            <person name="Khouja H.-R."/>
            <person name="Murat C."/>
            <person name="Ohm R."/>
            <person name="Olson A."/>
            <person name="Spatafora J."/>
            <person name="Veneault-Fourrey C."/>
            <person name="Henrissat B."/>
            <person name="Grigoriev I."/>
            <person name="Martin F."/>
            <person name="Perotto S."/>
        </authorList>
    </citation>
    <scope>NUCLEOTIDE SEQUENCE [LARGE SCALE GENOMIC DNA]</scope>
    <source>
        <strain evidence="2 3">UAMH 7357</strain>
    </source>
</reference>
<accession>A0A2J6PF31</accession>